<dbReference type="RefSeq" id="WP_021643680.1">
    <property type="nucleotide sequence ID" value="NZ_BAABZD010000013.1"/>
</dbReference>
<feature type="transmembrane region" description="Helical" evidence="1">
    <location>
        <begin position="103"/>
        <end position="123"/>
    </location>
</feature>
<feature type="transmembrane region" description="Helical" evidence="1">
    <location>
        <begin position="327"/>
        <end position="347"/>
    </location>
</feature>
<feature type="transmembrane region" description="Helical" evidence="1">
    <location>
        <begin position="235"/>
        <end position="252"/>
    </location>
</feature>
<feature type="transmembrane region" description="Helical" evidence="1">
    <location>
        <begin position="391"/>
        <end position="412"/>
    </location>
</feature>
<feature type="transmembrane region" description="Helical" evidence="1">
    <location>
        <begin position="419"/>
        <end position="442"/>
    </location>
</feature>
<keyword evidence="1" id="KW-0472">Membrane</keyword>
<feature type="transmembrane region" description="Helical" evidence="1">
    <location>
        <begin position="62"/>
        <end position="82"/>
    </location>
</feature>
<dbReference type="AlphaFoldDB" id="A0AAW5EXV1"/>
<protein>
    <submittedName>
        <fullName evidence="2">Sodium:glutamate symporter</fullName>
    </submittedName>
</protein>
<feature type="transmembrane region" description="Helical" evidence="1">
    <location>
        <begin position="264"/>
        <end position="282"/>
    </location>
</feature>
<feature type="transmembrane region" description="Helical" evidence="1">
    <location>
        <begin position="167"/>
        <end position="187"/>
    </location>
</feature>
<feature type="transmembrane region" description="Helical" evidence="1">
    <location>
        <begin position="359"/>
        <end position="379"/>
    </location>
</feature>
<keyword evidence="1" id="KW-1133">Transmembrane helix</keyword>
<feature type="transmembrane region" description="Helical" evidence="1">
    <location>
        <begin position="303"/>
        <end position="321"/>
    </location>
</feature>
<dbReference type="PANTHER" id="PTHR36178">
    <property type="entry name" value="SLR0625 PROTEIN"/>
    <property type="match status" value="1"/>
</dbReference>
<dbReference type="Proteomes" id="UP001203136">
    <property type="component" value="Unassembled WGS sequence"/>
</dbReference>
<comment type="caution">
    <text evidence="2">The sequence shown here is derived from an EMBL/GenBank/DDBJ whole genome shotgun (WGS) entry which is preliminary data.</text>
</comment>
<dbReference type="InterPro" id="IPR004445">
    <property type="entry name" value="GltS"/>
</dbReference>
<proteinExistence type="predicted"/>
<keyword evidence="1" id="KW-0812">Transmembrane</keyword>
<dbReference type="PANTHER" id="PTHR36178:SF1">
    <property type="entry name" value="SODIUM_GLUTAMATE SYMPORTER"/>
    <property type="match status" value="1"/>
</dbReference>
<dbReference type="GO" id="GO:0015501">
    <property type="term" value="F:glutamate:sodium symporter activity"/>
    <property type="evidence" value="ECO:0007669"/>
    <property type="project" value="InterPro"/>
</dbReference>
<gene>
    <name evidence="2" type="ORF">K5I21_02870</name>
</gene>
<name>A0AAW5EXV1_CLOSY</name>
<evidence type="ECO:0000313" key="3">
    <source>
        <dbReference type="Proteomes" id="UP001203136"/>
    </source>
</evidence>
<evidence type="ECO:0000313" key="2">
    <source>
        <dbReference type="EMBL" id="MCK0084836.1"/>
    </source>
</evidence>
<dbReference type="GO" id="GO:0016020">
    <property type="term" value="C:membrane"/>
    <property type="evidence" value="ECO:0007669"/>
    <property type="project" value="InterPro"/>
</dbReference>
<sequence>MSVYDLLIDVAIASILILAGQLLRAKIPVFQKFFVPASMIAGFIGLAMGEQGLGILPFSTSIGSYAGVLIILVFTIVGVNGFKMGETKGAGEEVKRVLSFNMYRFVIFFLQFIIPITVTLTVIKAVNPEVNQGIGILLASGFTGGHGTAAACGATFAELGWPEATDLGMTFATIGILTGIFGGLAFVKWATSKGYTGYIKDFKYISGDLRTGLVSKDNRTSIGEETISSVSLDTLCFHLAIVAGIAGLGYYLNANIIAVHLLKGIPDFTVAYLIALIFFFALRKTPVYDYIDTNINQKISGTATDYLVFFGIASIKLTVIVEYAVPLVILTIAGLVCVFLTVIPLGYLMNKDSWFERSLFCFGYCTGVFAIGFVLLRIVDPENKSKTVEDVAMTPFLNFIEIAFWSLIPAALIAGKGWLVVGLVSLAFVISLAVTIGGKMWYTAPLRERKTLGITEE</sequence>
<dbReference type="GO" id="GO:0015813">
    <property type="term" value="P:L-glutamate transmembrane transport"/>
    <property type="evidence" value="ECO:0007669"/>
    <property type="project" value="InterPro"/>
</dbReference>
<accession>A0AAW5EXV1</accession>
<feature type="transmembrane region" description="Helical" evidence="1">
    <location>
        <begin position="35"/>
        <end position="56"/>
    </location>
</feature>
<dbReference type="EMBL" id="JAINVB010000001">
    <property type="protein sequence ID" value="MCK0084836.1"/>
    <property type="molecule type" value="Genomic_DNA"/>
</dbReference>
<feature type="transmembrane region" description="Helical" evidence="1">
    <location>
        <begin position="6"/>
        <end position="23"/>
    </location>
</feature>
<reference evidence="2" key="1">
    <citation type="journal article" date="2022" name="Cell Host Microbe">
        <title>Colonization of the live biotherapeutic product VE303 and modulation of the microbiota and metabolites in healthy volunteers.</title>
        <authorList>
            <person name="Dsouza M."/>
            <person name="Menon R."/>
            <person name="Crossette E."/>
            <person name="Bhattarai S.K."/>
            <person name="Schneider J."/>
            <person name="Kim Y.G."/>
            <person name="Reddy S."/>
            <person name="Caballero S."/>
            <person name="Felix C."/>
            <person name="Cornacchione L."/>
            <person name="Hendrickson J."/>
            <person name="Watson A.R."/>
            <person name="Minot S.S."/>
            <person name="Greenfield N."/>
            <person name="Schopf L."/>
            <person name="Szabady R."/>
            <person name="Patarroyo J."/>
            <person name="Smith W."/>
            <person name="Harrison P."/>
            <person name="Kuijper E.J."/>
            <person name="Kelly C.P."/>
            <person name="Olle B."/>
            <person name="Bobilev D."/>
            <person name="Silber J.L."/>
            <person name="Bucci V."/>
            <person name="Roberts B."/>
            <person name="Faith J."/>
            <person name="Norman J.M."/>
        </authorList>
    </citation>
    <scope>NUCLEOTIDE SEQUENCE</scope>
    <source>
        <strain evidence="2">VE303-04</strain>
    </source>
</reference>
<organism evidence="2 3">
    <name type="scientific">Clostridium symbiosum</name>
    <name type="common">Bacteroides symbiosus</name>
    <dbReference type="NCBI Taxonomy" id="1512"/>
    <lineage>
        <taxon>Bacteria</taxon>
        <taxon>Bacillati</taxon>
        <taxon>Bacillota</taxon>
        <taxon>Clostridia</taxon>
        <taxon>Lachnospirales</taxon>
        <taxon>Lachnospiraceae</taxon>
        <taxon>Otoolea</taxon>
    </lineage>
</organism>
<evidence type="ECO:0000256" key="1">
    <source>
        <dbReference type="SAM" id="Phobius"/>
    </source>
</evidence>